<evidence type="ECO:0000313" key="4">
    <source>
        <dbReference type="EMBL" id="MFD1629941.1"/>
    </source>
</evidence>
<dbReference type="GO" id="GO:0009002">
    <property type="term" value="F:serine-type D-Ala-D-Ala carboxypeptidase activity"/>
    <property type="evidence" value="ECO:0007669"/>
    <property type="project" value="UniProtKB-EC"/>
</dbReference>
<organism evidence="4 5">
    <name type="scientific">Pseudopedobacter beijingensis</name>
    <dbReference type="NCBI Taxonomy" id="1207056"/>
    <lineage>
        <taxon>Bacteria</taxon>
        <taxon>Pseudomonadati</taxon>
        <taxon>Bacteroidota</taxon>
        <taxon>Sphingobacteriia</taxon>
        <taxon>Sphingobacteriales</taxon>
        <taxon>Sphingobacteriaceae</taxon>
        <taxon>Pseudopedobacter</taxon>
    </lineage>
</organism>
<feature type="signal peptide" evidence="3">
    <location>
        <begin position="1"/>
        <end position="19"/>
    </location>
</feature>
<dbReference type="InterPro" id="IPR012338">
    <property type="entry name" value="Beta-lactam/transpept-like"/>
</dbReference>
<comment type="caution">
    <text evidence="4">The sequence shown here is derived from an EMBL/GenBank/DDBJ whole genome shotgun (WGS) entry which is preliminary data.</text>
</comment>
<dbReference type="EC" id="3.4.16.4" evidence="4"/>
<reference evidence="5" key="1">
    <citation type="journal article" date="2019" name="Int. J. Syst. Evol. Microbiol.">
        <title>The Global Catalogue of Microorganisms (GCM) 10K type strain sequencing project: providing services to taxonomists for standard genome sequencing and annotation.</title>
        <authorList>
            <consortium name="The Broad Institute Genomics Platform"/>
            <consortium name="The Broad Institute Genome Sequencing Center for Infectious Disease"/>
            <person name="Wu L."/>
            <person name="Ma J."/>
        </authorList>
    </citation>
    <scope>NUCLEOTIDE SEQUENCE [LARGE SCALE GENOMIC DNA]</scope>
    <source>
        <strain evidence="5">CCUG 53762</strain>
    </source>
</reference>
<keyword evidence="3" id="KW-0732">Signal</keyword>
<keyword evidence="2 4" id="KW-0378">Hydrolase</keyword>
<keyword evidence="4" id="KW-0645">Protease</keyword>
<dbReference type="RefSeq" id="WP_379662318.1">
    <property type="nucleotide sequence ID" value="NZ_JBHUDG010000012.1"/>
</dbReference>
<dbReference type="PANTHER" id="PTHR30023">
    <property type="entry name" value="D-ALANYL-D-ALANINE CARBOXYPEPTIDASE"/>
    <property type="match status" value="1"/>
</dbReference>
<dbReference type="EMBL" id="JBHUDG010000012">
    <property type="protein sequence ID" value="MFD1629941.1"/>
    <property type="molecule type" value="Genomic_DNA"/>
</dbReference>
<dbReference type="Gene3D" id="3.40.710.10">
    <property type="entry name" value="DD-peptidase/beta-lactamase superfamily"/>
    <property type="match status" value="1"/>
</dbReference>
<keyword evidence="4" id="KW-0121">Carboxypeptidase</keyword>
<gene>
    <name evidence="4" type="ORF">ACFSAH_08635</name>
</gene>
<sequence length="424" mass="47113">MIKVLSLSCLLFLLTPCFAQKKKKNTPNNRLETELGEIDKEFLAGFALKDLDNNTIVYEFNGDKSFVAGSNTKLFTLLGGLQILKDSIASFKYTISGDSLIIWPMADPTFLHPNFKKQPAFDKLKNSGKNIYLVSGGYSGNKYGKGWSWDNYNAGFQTEITDFPIYGNVVSYSLINGKANAFPDLEALYYAENQKYNGKHILRAIDNNNLEIPTNLPGGFKQKIPIVFSNSIKEGLLTDTILASGYATTSVYSISDRKMGEDVKTAFNTSCNTAFKSLLKDDDSLIGEHLLLNFSTVLGQKMDTETGISLATKHFNFSTDKLQWKDGSGLSPLNLASPLTIVSCLSQLKSVTKEEQTLLSFFTKKTPSIYVQESHLLNTFNLSGYIIAKSGKKYAFSFLNNNVTDMERLKSKILPVLNLINEGY</sequence>
<dbReference type="Pfam" id="PF02113">
    <property type="entry name" value="Peptidase_S13"/>
    <property type="match status" value="1"/>
</dbReference>
<dbReference type="Proteomes" id="UP001597118">
    <property type="component" value="Unassembled WGS sequence"/>
</dbReference>
<evidence type="ECO:0000256" key="3">
    <source>
        <dbReference type="SAM" id="SignalP"/>
    </source>
</evidence>
<name>A0ABW4IB02_9SPHI</name>
<dbReference type="SUPFAM" id="SSF56601">
    <property type="entry name" value="beta-lactamase/transpeptidase-like"/>
    <property type="match status" value="1"/>
</dbReference>
<evidence type="ECO:0000256" key="2">
    <source>
        <dbReference type="ARBA" id="ARBA00022801"/>
    </source>
</evidence>
<feature type="chain" id="PRO_5045851291" evidence="3">
    <location>
        <begin position="20"/>
        <end position="424"/>
    </location>
</feature>
<accession>A0ABW4IB02</accession>
<dbReference type="PANTHER" id="PTHR30023:SF0">
    <property type="entry name" value="PENICILLIN-SENSITIVE CARBOXYPEPTIDASE A"/>
    <property type="match status" value="1"/>
</dbReference>
<protein>
    <submittedName>
        <fullName evidence="4">D-alanyl-D-alanine carboxypeptidase</fullName>
        <ecNumber evidence="4">3.4.16.4</ecNumber>
    </submittedName>
</protein>
<comment type="similarity">
    <text evidence="1">Belongs to the peptidase S13 family.</text>
</comment>
<keyword evidence="5" id="KW-1185">Reference proteome</keyword>
<evidence type="ECO:0000256" key="1">
    <source>
        <dbReference type="ARBA" id="ARBA00006096"/>
    </source>
</evidence>
<dbReference type="InterPro" id="IPR000667">
    <property type="entry name" value="Peptidase_S13"/>
</dbReference>
<proteinExistence type="inferred from homology"/>
<evidence type="ECO:0000313" key="5">
    <source>
        <dbReference type="Proteomes" id="UP001597118"/>
    </source>
</evidence>